<dbReference type="PROSITE" id="PS00108">
    <property type="entry name" value="PROTEIN_KINASE_ST"/>
    <property type="match status" value="1"/>
</dbReference>
<keyword evidence="1" id="KW-0808">Transferase</keyword>
<dbReference type="GO" id="GO:0005524">
    <property type="term" value="F:ATP binding"/>
    <property type="evidence" value="ECO:0007669"/>
    <property type="project" value="UniProtKB-UniRule"/>
</dbReference>
<keyword evidence="7" id="KW-0723">Serine/threonine-protein kinase</keyword>
<dbReference type="STRING" id="479432.Sros_0093"/>
<feature type="binding site" evidence="5">
    <location>
        <position position="50"/>
    </location>
    <ligand>
        <name>ATP</name>
        <dbReference type="ChEBI" id="CHEBI:30616"/>
    </ligand>
</feature>
<name>D2AXG9_STRRD</name>
<dbReference type="HOGENOM" id="CLU_000288_135_1_11"/>
<dbReference type="Gene3D" id="1.10.510.10">
    <property type="entry name" value="Transferase(Phosphotransferase) domain 1"/>
    <property type="match status" value="1"/>
</dbReference>
<evidence type="ECO:0000256" key="4">
    <source>
        <dbReference type="ARBA" id="ARBA00022840"/>
    </source>
</evidence>
<dbReference type="Pfam" id="PF00069">
    <property type="entry name" value="Pkinase"/>
    <property type="match status" value="1"/>
</dbReference>
<dbReference type="SUPFAM" id="SSF56112">
    <property type="entry name" value="Protein kinase-like (PK-like)"/>
    <property type="match status" value="1"/>
</dbReference>
<dbReference type="EMBL" id="CP001814">
    <property type="protein sequence ID" value="ACZ83149.1"/>
    <property type="molecule type" value="Genomic_DNA"/>
</dbReference>
<evidence type="ECO:0000256" key="2">
    <source>
        <dbReference type="ARBA" id="ARBA00022741"/>
    </source>
</evidence>
<dbReference type="Gene3D" id="3.30.200.20">
    <property type="entry name" value="Phosphorylase Kinase, domain 1"/>
    <property type="match status" value="1"/>
</dbReference>
<dbReference type="RefSeq" id="WP_012886895.1">
    <property type="nucleotide sequence ID" value="NC_013595.1"/>
</dbReference>
<organism evidence="7 8">
    <name type="scientific">Streptosporangium roseum (strain ATCC 12428 / DSM 43021 / JCM 3005 / KCTC 9067 / NCIMB 10171 / NRRL 2505 / NI 9100)</name>
    <dbReference type="NCBI Taxonomy" id="479432"/>
    <lineage>
        <taxon>Bacteria</taxon>
        <taxon>Bacillati</taxon>
        <taxon>Actinomycetota</taxon>
        <taxon>Actinomycetes</taxon>
        <taxon>Streptosporangiales</taxon>
        <taxon>Streptosporangiaceae</taxon>
        <taxon>Streptosporangium</taxon>
    </lineage>
</organism>
<dbReference type="AlphaFoldDB" id="D2AXG9"/>
<evidence type="ECO:0000313" key="8">
    <source>
        <dbReference type="Proteomes" id="UP000002029"/>
    </source>
</evidence>
<dbReference type="InterPro" id="IPR017441">
    <property type="entry name" value="Protein_kinase_ATP_BS"/>
</dbReference>
<dbReference type="PROSITE" id="PS50011">
    <property type="entry name" value="PROTEIN_KINASE_DOM"/>
    <property type="match status" value="1"/>
</dbReference>
<dbReference type="CDD" id="cd14014">
    <property type="entry name" value="STKc_PknB_like"/>
    <property type="match status" value="1"/>
</dbReference>
<reference evidence="7 8" key="1">
    <citation type="journal article" date="2010" name="Stand. Genomic Sci.">
        <title>Complete genome sequence of Streptosporangium roseum type strain (NI 9100).</title>
        <authorList>
            <person name="Nolan M."/>
            <person name="Sikorski J."/>
            <person name="Jando M."/>
            <person name="Lucas S."/>
            <person name="Lapidus A."/>
            <person name="Glavina Del Rio T."/>
            <person name="Chen F."/>
            <person name="Tice H."/>
            <person name="Pitluck S."/>
            <person name="Cheng J.F."/>
            <person name="Chertkov O."/>
            <person name="Sims D."/>
            <person name="Meincke L."/>
            <person name="Brettin T."/>
            <person name="Han C."/>
            <person name="Detter J.C."/>
            <person name="Bruce D."/>
            <person name="Goodwin L."/>
            <person name="Land M."/>
            <person name="Hauser L."/>
            <person name="Chang Y.J."/>
            <person name="Jeffries C.D."/>
            <person name="Ivanova N."/>
            <person name="Mavromatis K."/>
            <person name="Mikhailova N."/>
            <person name="Chen A."/>
            <person name="Palaniappan K."/>
            <person name="Chain P."/>
            <person name="Rohde M."/>
            <person name="Goker M."/>
            <person name="Bristow J."/>
            <person name="Eisen J.A."/>
            <person name="Markowitz V."/>
            <person name="Hugenholtz P."/>
            <person name="Kyrpides N.C."/>
            <person name="Klenk H.P."/>
        </authorList>
    </citation>
    <scope>NUCLEOTIDE SEQUENCE [LARGE SCALE GENOMIC DNA]</scope>
    <source>
        <strain evidence="8">ATCC 12428 / DSM 43021 / JCM 3005 / NI 9100</strain>
    </source>
</reference>
<evidence type="ECO:0000313" key="7">
    <source>
        <dbReference type="EMBL" id="ACZ83149.1"/>
    </source>
</evidence>
<keyword evidence="8" id="KW-1185">Reference proteome</keyword>
<sequence>MNAYGLPPVLPLHDGDPVELSQYRVIGRLGQGGMGTVYLGMGPSGPVAIKMIKRHLATDAEFAVRFRREVASARRVHRFCTAPVLDAQLETEPFWVVTEYVPGPDLARVLREQGPLTGSNVEALAVGVATALIAIHGAGIVHRDLKPANVLLSPFGPRVIDFGIARAFDTSGGRPTTGMLLGTPEYMAPELVSGGAVGPASDVFAWGCVVFAAASGRSPFASKTVAEALFRVVNDRPALDPVDPALRETVAAALEKDPADRPTAQELLTRLTGNHEADAKAVSGAIKLDLTDLVRTAEPARPRPVRRFLPGAAAVAAALAVAGAAALYGISETPPAPERILYSDAFDNKESGWIDNYTGAGRFLVGVDSDEVRWASAPLRTDLDLLLVESTFSLSGDADARGGIFCDFSPEDGSRYGLMVTRNGHARITEFAISSSTSLTADTPIPGFDAGNVRFQAECAREDRQIRLAIWVGGRKIVDAVDGHAPDATARPEVGLMAGRGPAGVNRTEASFEDFTVGSL</sequence>
<evidence type="ECO:0000256" key="1">
    <source>
        <dbReference type="ARBA" id="ARBA00022679"/>
    </source>
</evidence>
<dbReference type="PANTHER" id="PTHR43289:SF34">
    <property type="entry name" value="SERINE_THREONINE-PROTEIN KINASE YBDM-RELATED"/>
    <property type="match status" value="1"/>
</dbReference>
<keyword evidence="3 7" id="KW-0418">Kinase</keyword>
<dbReference type="InterPro" id="IPR008271">
    <property type="entry name" value="Ser/Thr_kinase_AS"/>
</dbReference>
<accession>D2AXG9</accession>
<dbReference type="InterPro" id="IPR000719">
    <property type="entry name" value="Prot_kinase_dom"/>
</dbReference>
<gene>
    <name evidence="7" type="ordered locus">Sros_0093</name>
</gene>
<dbReference type="Proteomes" id="UP000002029">
    <property type="component" value="Chromosome"/>
</dbReference>
<dbReference type="eggNOG" id="COG0515">
    <property type="taxonomic scope" value="Bacteria"/>
</dbReference>
<keyword evidence="2 5" id="KW-0547">Nucleotide-binding</keyword>
<dbReference type="KEGG" id="sro:Sros_0093"/>
<evidence type="ECO:0000256" key="5">
    <source>
        <dbReference type="PROSITE-ProRule" id="PRU10141"/>
    </source>
</evidence>
<proteinExistence type="predicted"/>
<feature type="domain" description="Protein kinase" evidence="6">
    <location>
        <begin position="23"/>
        <end position="278"/>
    </location>
</feature>
<dbReference type="GO" id="GO:0004674">
    <property type="term" value="F:protein serine/threonine kinase activity"/>
    <property type="evidence" value="ECO:0007669"/>
    <property type="project" value="UniProtKB-KW"/>
</dbReference>
<keyword evidence="4 5" id="KW-0067">ATP-binding</keyword>
<protein>
    <submittedName>
        <fullName evidence="7">Serine/threonine protein kinase-like protein</fullName>
    </submittedName>
</protein>
<dbReference type="PROSITE" id="PS00107">
    <property type="entry name" value="PROTEIN_KINASE_ATP"/>
    <property type="match status" value="1"/>
</dbReference>
<dbReference type="InterPro" id="IPR011009">
    <property type="entry name" value="Kinase-like_dom_sf"/>
</dbReference>
<evidence type="ECO:0000256" key="3">
    <source>
        <dbReference type="ARBA" id="ARBA00022777"/>
    </source>
</evidence>
<evidence type="ECO:0000259" key="6">
    <source>
        <dbReference type="PROSITE" id="PS50011"/>
    </source>
</evidence>
<dbReference type="SMART" id="SM00220">
    <property type="entry name" value="S_TKc"/>
    <property type="match status" value="1"/>
</dbReference>
<dbReference type="PANTHER" id="PTHR43289">
    <property type="entry name" value="MITOGEN-ACTIVATED PROTEIN KINASE KINASE KINASE 20-RELATED"/>
    <property type="match status" value="1"/>
</dbReference>